<dbReference type="PANTHER" id="PTHR33693">
    <property type="entry name" value="TYPE-5 URACIL-DNA GLYCOSYLASE"/>
    <property type="match status" value="1"/>
</dbReference>
<dbReference type="AlphaFoldDB" id="X1C102"/>
<dbReference type="SMART" id="SM00987">
    <property type="entry name" value="UreE_C"/>
    <property type="match status" value="1"/>
</dbReference>
<accession>X1C102</accession>
<protein>
    <recommendedName>
        <fullName evidence="8">Uracil-DNA glycosylase-like domain-containing protein</fullName>
    </recommendedName>
</protein>
<keyword evidence="6" id="KW-0411">Iron-sulfur</keyword>
<evidence type="ECO:0000256" key="4">
    <source>
        <dbReference type="ARBA" id="ARBA00022801"/>
    </source>
</evidence>
<proteinExistence type="predicted"/>
<keyword evidence="4" id="KW-0378">Hydrolase</keyword>
<evidence type="ECO:0000256" key="2">
    <source>
        <dbReference type="ARBA" id="ARBA00022723"/>
    </source>
</evidence>
<reference evidence="9" key="1">
    <citation type="journal article" date="2014" name="Front. Microbiol.">
        <title>High frequency of phylogenetically diverse reductive dehalogenase-homologous genes in deep subseafloor sedimentary metagenomes.</title>
        <authorList>
            <person name="Kawai M."/>
            <person name="Futagami T."/>
            <person name="Toyoda A."/>
            <person name="Takaki Y."/>
            <person name="Nishi S."/>
            <person name="Hori S."/>
            <person name="Arai W."/>
            <person name="Tsubouchi T."/>
            <person name="Morono Y."/>
            <person name="Uchiyama I."/>
            <person name="Ito T."/>
            <person name="Fujiyama A."/>
            <person name="Inagaki F."/>
            <person name="Takami H."/>
        </authorList>
    </citation>
    <scope>NUCLEOTIDE SEQUENCE</scope>
    <source>
        <strain evidence="9">Expedition CK06-06</strain>
    </source>
</reference>
<dbReference type="GO" id="GO:0097506">
    <property type="term" value="F:deaminated base DNA N-glycosylase activity"/>
    <property type="evidence" value="ECO:0007669"/>
    <property type="project" value="UniProtKB-ARBA"/>
</dbReference>
<keyword evidence="2" id="KW-0479">Metal-binding</keyword>
<keyword evidence="7" id="KW-0234">DNA repair</keyword>
<dbReference type="GO" id="GO:0006281">
    <property type="term" value="P:DNA repair"/>
    <property type="evidence" value="ECO:0007669"/>
    <property type="project" value="UniProtKB-KW"/>
</dbReference>
<evidence type="ECO:0000256" key="5">
    <source>
        <dbReference type="ARBA" id="ARBA00023004"/>
    </source>
</evidence>
<evidence type="ECO:0000259" key="8">
    <source>
        <dbReference type="SMART" id="SM00986"/>
    </source>
</evidence>
<dbReference type="PANTHER" id="PTHR33693:SF1">
    <property type="entry name" value="TYPE-4 URACIL-DNA GLYCOSYLASE"/>
    <property type="match status" value="1"/>
</dbReference>
<dbReference type="InterPro" id="IPR005122">
    <property type="entry name" value="Uracil-DNA_glycosylase-like"/>
</dbReference>
<evidence type="ECO:0000256" key="6">
    <source>
        <dbReference type="ARBA" id="ARBA00023014"/>
    </source>
</evidence>
<sequence length="139" mass="16490">SEGKMFIGPSGKIFDRLLQNAEIQRQDIYITNLIKCYLPKCRRPSKKEIEQCSAYLDKEIEFIDPQIIVTLGFHATRYIFKKYNLNRPPKKEYKNLFGKQFHINNRIIFPVRHPTAILFNPEKEEIVQENYNLISKLLS</sequence>
<dbReference type="SUPFAM" id="SSF52141">
    <property type="entry name" value="Uracil-DNA glycosylase-like"/>
    <property type="match status" value="1"/>
</dbReference>
<dbReference type="GO" id="GO:0046872">
    <property type="term" value="F:metal ion binding"/>
    <property type="evidence" value="ECO:0007669"/>
    <property type="project" value="UniProtKB-KW"/>
</dbReference>
<evidence type="ECO:0000256" key="3">
    <source>
        <dbReference type="ARBA" id="ARBA00022763"/>
    </source>
</evidence>
<dbReference type="GO" id="GO:0051539">
    <property type="term" value="F:4 iron, 4 sulfur cluster binding"/>
    <property type="evidence" value="ECO:0007669"/>
    <property type="project" value="UniProtKB-KW"/>
</dbReference>
<dbReference type="Gene3D" id="3.40.470.10">
    <property type="entry name" value="Uracil-DNA glycosylase-like domain"/>
    <property type="match status" value="1"/>
</dbReference>
<evidence type="ECO:0000256" key="7">
    <source>
        <dbReference type="ARBA" id="ARBA00023204"/>
    </source>
</evidence>
<keyword evidence="5" id="KW-0408">Iron</keyword>
<dbReference type="CDD" id="cd10030">
    <property type="entry name" value="UDG-F4_TTUDGA_SPO1dp_like"/>
    <property type="match status" value="1"/>
</dbReference>
<evidence type="ECO:0000256" key="1">
    <source>
        <dbReference type="ARBA" id="ARBA00022485"/>
    </source>
</evidence>
<keyword evidence="1" id="KW-0004">4Fe-4S</keyword>
<keyword evidence="3" id="KW-0227">DNA damage</keyword>
<organism evidence="9">
    <name type="scientific">marine sediment metagenome</name>
    <dbReference type="NCBI Taxonomy" id="412755"/>
    <lineage>
        <taxon>unclassified sequences</taxon>
        <taxon>metagenomes</taxon>
        <taxon>ecological metagenomes</taxon>
    </lineage>
</organism>
<dbReference type="EMBL" id="BART01014287">
    <property type="protein sequence ID" value="GAG87007.1"/>
    <property type="molecule type" value="Genomic_DNA"/>
</dbReference>
<dbReference type="Pfam" id="PF03167">
    <property type="entry name" value="UDG"/>
    <property type="match status" value="1"/>
</dbReference>
<dbReference type="SMART" id="SM00986">
    <property type="entry name" value="UDG"/>
    <property type="match status" value="1"/>
</dbReference>
<comment type="caution">
    <text evidence="9">The sequence shown here is derived from an EMBL/GenBank/DDBJ whole genome shotgun (WGS) entry which is preliminary data.</text>
</comment>
<name>X1C102_9ZZZZ</name>
<evidence type="ECO:0000313" key="9">
    <source>
        <dbReference type="EMBL" id="GAG87007.1"/>
    </source>
</evidence>
<dbReference type="InterPro" id="IPR036895">
    <property type="entry name" value="Uracil-DNA_glycosylase-like_sf"/>
</dbReference>
<feature type="domain" description="Uracil-DNA glycosylase-like" evidence="8">
    <location>
        <begin position="1"/>
        <end position="132"/>
    </location>
</feature>
<dbReference type="InterPro" id="IPR051536">
    <property type="entry name" value="UDG_Type-4/5"/>
</dbReference>
<feature type="non-terminal residue" evidence="9">
    <location>
        <position position="1"/>
    </location>
</feature>
<gene>
    <name evidence="9" type="ORF">S01H4_28617</name>
</gene>